<organism evidence="1 2">
    <name type="scientific">Marasmius crinis-equi</name>
    <dbReference type="NCBI Taxonomy" id="585013"/>
    <lineage>
        <taxon>Eukaryota</taxon>
        <taxon>Fungi</taxon>
        <taxon>Dikarya</taxon>
        <taxon>Basidiomycota</taxon>
        <taxon>Agaricomycotina</taxon>
        <taxon>Agaricomycetes</taxon>
        <taxon>Agaricomycetidae</taxon>
        <taxon>Agaricales</taxon>
        <taxon>Marasmiineae</taxon>
        <taxon>Marasmiaceae</taxon>
        <taxon>Marasmius</taxon>
    </lineage>
</organism>
<evidence type="ECO:0008006" key="3">
    <source>
        <dbReference type="Google" id="ProtNLM"/>
    </source>
</evidence>
<sequence length="499" mass="57025">MDQPNNTPISYTFTYTIPILPAQPIPQNILHSDHIPSETDIPQNRVILEQEEELLRMYDEEIARLQPILENLKHQRSQVQDRINKRRSVISVLRRFPTEILGEIFWHCVGDVSLYITRRRFSTVALNISHVCSRWRTIVIGLPNLWSTIAVDFYKLYSELKPVMKLYLDRSGDHPLKILFTTVEDDSDKLNRYSEVDEITQRIGEGASEAVETLGEHSARIEALEIDIPGLVLDHLFNPFNRRPYSRRFDMRSLKFFRADNNVYRGVPGPLSWDRISKFSPSLTDVSLGCECSQAHEILPHTQLRSLDIGRADSESDVLDLLEKSKNLERLVVHLTHWKQVTPMGPSITHTSITPGAQRPCIRQRSQPLLLAHITFHYISYSLDGNVRAMLASATFRHDRTVLGFTPATWVAASPNLRGLEFELNTAAGKQDLELLSQLTLTNDGVPVFAPNLTQLWICVERPLTSNAEVKSRLLGVLESRKAWLREVKISPDLQSWTS</sequence>
<accession>A0ABR3F455</accession>
<proteinExistence type="predicted"/>
<dbReference type="Proteomes" id="UP001465976">
    <property type="component" value="Unassembled WGS sequence"/>
</dbReference>
<evidence type="ECO:0000313" key="2">
    <source>
        <dbReference type="Proteomes" id="UP001465976"/>
    </source>
</evidence>
<comment type="caution">
    <text evidence="1">The sequence shown here is derived from an EMBL/GenBank/DDBJ whole genome shotgun (WGS) entry which is preliminary data.</text>
</comment>
<name>A0ABR3F455_9AGAR</name>
<evidence type="ECO:0000313" key="1">
    <source>
        <dbReference type="EMBL" id="KAL0569954.1"/>
    </source>
</evidence>
<gene>
    <name evidence="1" type="ORF">V5O48_012003</name>
</gene>
<protein>
    <recommendedName>
        <fullName evidence="3">F-box domain-containing protein</fullName>
    </recommendedName>
</protein>
<keyword evidence="2" id="KW-1185">Reference proteome</keyword>
<dbReference type="EMBL" id="JBAHYK010001019">
    <property type="protein sequence ID" value="KAL0569954.1"/>
    <property type="molecule type" value="Genomic_DNA"/>
</dbReference>
<reference evidence="1 2" key="1">
    <citation type="submission" date="2024-02" db="EMBL/GenBank/DDBJ databases">
        <title>A draft genome for the cacao thread blight pathogen Marasmius crinis-equi.</title>
        <authorList>
            <person name="Cohen S.P."/>
            <person name="Baruah I.K."/>
            <person name="Amoako-Attah I."/>
            <person name="Bukari Y."/>
            <person name="Meinhardt L.W."/>
            <person name="Bailey B.A."/>
        </authorList>
    </citation>
    <scope>NUCLEOTIDE SEQUENCE [LARGE SCALE GENOMIC DNA]</scope>
    <source>
        <strain evidence="1 2">GH-76</strain>
    </source>
</reference>